<dbReference type="RefSeq" id="XP_009044252.1">
    <property type="nucleotide sequence ID" value="XM_009046004.1"/>
</dbReference>
<dbReference type="SUPFAM" id="SSF52047">
    <property type="entry name" value="RNI-like"/>
    <property type="match status" value="1"/>
</dbReference>
<dbReference type="OrthoDB" id="120976at2759"/>
<evidence type="ECO:0000256" key="1">
    <source>
        <dbReference type="ARBA" id="ARBA00009297"/>
    </source>
</evidence>
<dbReference type="KEGG" id="lgi:LOTGIDRAFT_152577"/>
<comment type="similarity">
    <text evidence="1">Belongs to the LRRC42 family.</text>
</comment>
<dbReference type="PANTHER" id="PTHR31994">
    <property type="entry name" value="LEUCINE-RICH REPEAT-CONTAINING PROTEIN 42"/>
    <property type="match status" value="1"/>
</dbReference>
<dbReference type="InterPro" id="IPR001611">
    <property type="entry name" value="Leu-rich_rpt"/>
</dbReference>
<dbReference type="EMBL" id="KB199650">
    <property type="protein sequence ID" value="ESP05707.1"/>
    <property type="molecule type" value="Genomic_DNA"/>
</dbReference>
<evidence type="ECO:0000256" key="4">
    <source>
        <dbReference type="ARBA" id="ARBA00022737"/>
    </source>
</evidence>
<dbReference type="Gene3D" id="3.80.10.10">
    <property type="entry name" value="Ribonuclease Inhibitor"/>
    <property type="match status" value="1"/>
</dbReference>
<dbReference type="OMA" id="NEYTEPI"/>
<dbReference type="InterPro" id="IPR039631">
    <property type="entry name" value="LRRC42"/>
</dbReference>
<accession>V4BIC5</accession>
<dbReference type="PANTHER" id="PTHR31994:SF3">
    <property type="entry name" value="LEUCINE-RICH REPEAT-CONTAINING PROTEIN 42"/>
    <property type="match status" value="1"/>
</dbReference>
<dbReference type="Proteomes" id="UP000030746">
    <property type="component" value="Unassembled WGS sequence"/>
</dbReference>
<dbReference type="AlphaFoldDB" id="V4BIC5"/>
<evidence type="ECO:0000256" key="2">
    <source>
        <dbReference type="ARBA" id="ARBA00014198"/>
    </source>
</evidence>
<dbReference type="HOGENOM" id="CLU_788202_0_0_1"/>
<proteinExistence type="inferred from homology"/>
<evidence type="ECO:0000256" key="3">
    <source>
        <dbReference type="ARBA" id="ARBA00022614"/>
    </source>
</evidence>
<evidence type="ECO:0000313" key="5">
    <source>
        <dbReference type="EMBL" id="ESP05707.1"/>
    </source>
</evidence>
<dbReference type="GeneID" id="20235715"/>
<name>V4BIC5_LOTGI</name>
<keyword evidence="4" id="KW-0677">Repeat</keyword>
<keyword evidence="6" id="KW-1185">Reference proteome</keyword>
<keyword evidence="3" id="KW-0433">Leucine-rich repeat</keyword>
<dbReference type="CTD" id="20235715"/>
<protein>
    <recommendedName>
        <fullName evidence="2">Leucine-rich repeat-containing protein 42</fullName>
    </recommendedName>
</protein>
<organism evidence="5 6">
    <name type="scientific">Lottia gigantea</name>
    <name type="common">Giant owl limpet</name>
    <dbReference type="NCBI Taxonomy" id="225164"/>
    <lineage>
        <taxon>Eukaryota</taxon>
        <taxon>Metazoa</taxon>
        <taxon>Spiralia</taxon>
        <taxon>Lophotrochozoa</taxon>
        <taxon>Mollusca</taxon>
        <taxon>Gastropoda</taxon>
        <taxon>Patellogastropoda</taxon>
        <taxon>Lottioidea</taxon>
        <taxon>Lottiidae</taxon>
        <taxon>Lottia</taxon>
    </lineage>
</organism>
<dbReference type="InterPro" id="IPR032675">
    <property type="entry name" value="LRR_dom_sf"/>
</dbReference>
<dbReference type="Pfam" id="PF13516">
    <property type="entry name" value="LRR_6"/>
    <property type="match status" value="1"/>
</dbReference>
<dbReference type="STRING" id="225164.V4BIC5"/>
<evidence type="ECO:0000313" key="6">
    <source>
        <dbReference type="Proteomes" id="UP000030746"/>
    </source>
</evidence>
<gene>
    <name evidence="5" type="ORF">LOTGIDRAFT_152577</name>
</gene>
<sequence length="352" mass="40083">MKKIKTNNVSINSDAVDEDHSNIQQLQSPCSLSDICIYYIALNINLVDSLFGFPDIVGIKIFQKTEELGKFKLSSPESQAALRLFCDSYEGDVLSSLSVCNNHLCLNNYYDQILVFQYLKQLDISGNGIGDDHDILHHISNLDRLETLCLRNNGLSDDGIRKLTSPIRMLKKGPLELLHLGLSENSSISSSVLRYLKCFQFLEILDVSNTSVRETRVRETLKSMNLVLYKEDDIPDVFTIKNKGWTTLTVETWKQLTLQPPDKPSKLFNRNFYQRTLKPEKASSVSDIKPRKTSRLIFVKSTQVTDCDIPVETVHKSPLKSLDIENYELKEMYGNVKTKTSKVTLSDLMDSW</sequence>
<reference evidence="5 6" key="1">
    <citation type="journal article" date="2013" name="Nature">
        <title>Insights into bilaterian evolution from three spiralian genomes.</title>
        <authorList>
            <person name="Simakov O."/>
            <person name="Marletaz F."/>
            <person name="Cho S.J."/>
            <person name="Edsinger-Gonzales E."/>
            <person name="Havlak P."/>
            <person name="Hellsten U."/>
            <person name="Kuo D.H."/>
            <person name="Larsson T."/>
            <person name="Lv J."/>
            <person name="Arendt D."/>
            <person name="Savage R."/>
            <person name="Osoegawa K."/>
            <person name="de Jong P."/>
            <person name="Grimwood J."/>
            <person name="Chapman J.A."/>
            <person name="Shapiro H."/>
            <person name="Aerts A."/>
            <person name="Otillar R.P."/>
            <person name="Terry A.Y."/>
            <person name="Boore J.L."/>
            <person name="Grigoriev I.V."/>
            <person name="Lindberg D.R."/>
            <person name="Seaver E.C."/>
            <person name="Weisblat D.A."/>
            <person name="Putnam N.H."/>
            <person name="Rokhsar D.S."/>
        </authorList>
    </citation>
    <scope>NUCLEOTIDE SEQUENCE [LARGE SCALE GENOMIC DNA]</scope>
</reference>